<organism evidence="2 3">
    <name type="scientific">Durusdinium trenchii</name>
    <dbReference type="NCBI Taxonomy" id="1381693"/>
    <lineage>
        <taxon>Eukaryota</taxon>
        <taxon>Sar</taxon>
        <taxon>Alveolata</taxon>
        <taxon>Dinophyceae</taxon>
        <taxon>Suessiales</taxon>
        <taxon>Symbiodiniaceae</taxon>
        <taxon>Durusdinium</taxon>
    </lineage>
</organism>
<reference evidence="2 3" key="1">
    <citation type="submission" date="2024-02" db="EMBL/GenBank/DDBJ databases">
        <authorList>
            <person name="Chen Y."/>
            <person name="Shah S."/>
            <person name="Dougan E. K."/>
            <person name="Thang M."/>
            <person name="Chan C."/>
        </authorList>
    </citation>
    <scope>NUCLEOTIDE SEQUENCE [LARGE SCALE GENOMIC DNA]</scope>
</reference>
<dbReference type="SUPFAM" id="SSF82199">
    <property type="entry name" value="SET domain"/>
    <property type="match status" value="1"/>
</dbReference>
<evidence type="ECO:0000256" key="1">
    <source>
        <dbReference type="SAM" id="MobiDB-lite"/>
    </source>
</evidence>
<evidence type="ECO:0008006" key="4">
    <source>
        <dbReference type="Google" id="ProtNLM"/>
    </source>
</evidence>
<protein>
    <recommendedName>
        <fullName evidence="4">Selenoprotein O</fullName>
    </recommendedName>
</protein>
<evidence type="ECO:0000313" key="3">
    <source>
        <dbReference type="Proteomes" id="UP001642464"/>
    </source>
</evidence>
<dbReference type="Proteomes" id="UP001642464">
    <property type="component" value="Unassembled WGS sequence"/>
</dbReference>
<accession>A0ABP0IPJ2</accession>
<evidence type="ECO:0000313" key="2">
    <source>
        <dbReference type="EMBL" id="CAK9003982.1"/>
    </source>
</evidence>
<sequence>MVMDLEHPRAKAVKAAALVGLQRFSEAREVLDEINWKDLLVAAETYLDRTEFLQRCKVLERQSETSESMADGHGDDGDRSLDRFRFSDVFGSMLQAREKKRDPAMPMTPTAALLPPVPEAAANVEVRSSSSGRGLFATGPTKAGDVILCGLPLARCLNASGEPLVPALRQAAELSPHVRRVLSLLSDGTNDTKAVSLKDFSWRHDISPLRTETGMMPMSEEQLAQVVRINSFDLFGSSALFGARTMLKAMEVTDPASFTHTKLSFLDWLATKSLKGPQDSETLQAMRYCDWVHQARYGKVPGKELVPLLKCTQQATESTGVGEEFCNPWMKVARPALSSPSSASSAAVPSESAKSATMLLD</sequence>
<dbReference type="EMBL" id="CAXAMM010004558">
    <property type="protein sequence ID" value="CAK9003982.1"/>
    <property type="molecule type" value="Genomic_DNA"/>
</dbReference>
<keyword evidence="3" id="KW-1185">Reference proteome</keyword>
<proteinExistence type="predicted"/>
<gene>
    <name evidence="2" type="ORF">SCF082_LOCUS7988</name>
</gene>
<dbReference type="InterPro" id="IPR053209">
    <property type="entry name" value="Gramillin-biosynth_MTr"/>
</dbReference>
<feature type="region of interest" description="Disordered" evidence="1">
    <location>
        <begin position="339"/>
        <end position="361"/>
    </location>
</feature>
<dbReference type="InterPro" id="IPR046341">
    <property type="entry name" value="SET_dom_sf"/>
</dbReference>
<dbReference type="PANTHER" id="PTHR47643:SF2">
    <property type="entry name" value="TPR DOMAIN PROTEIN (AFU_ORTHOLOGUE AFUA_5G12710)"/>
    <property type="match status" value="1"/>
</dbReference>
<comment type="caution">
    <text evidence="2">The sequence shown here is derived from an EMBL/GenBank/DDBJ whole genome shotgun (WGS) entry which is preliminary data.</text>
</comment>
<name>A0ABP0IPJ2_9DINO</name>
<dbReference type="PANTHER" id="PTHR47643">
    <property type="entry name" value="TPR DOMAIN PROTEIN (AFU_ORTHOLOGUE AFUA_5G12710)"/>
    <property type="match status" value="1"/>
</dbReference>